<protein>
    <recommendedName>
        <fullName evidence="1">Glycosyl transferase family 1 domain-containing protein</fullName>
    </recommendedName>
</protein>
<dbReference type="PANTHER" id="PTHR12526">
    <property type="entry name" value="GLYCOSYLTRANSFERASE"/>
    <property type="match status" value="1"/>
</dbReference>
<dbReference type="SUPFAM" id="SSF53756">
    <property type="entry name" value="UDP-Glycosyltransferase/glycogen phosphorylase"/>
    <property type="match status" value="1"/>
</dbReference>
<dbReference type="Pfam" id="PF00534">
    <property type="entry name" value="Glycos_transf_1"/>
    <property type="match status" value="1"/>
</dbReference>
<gene>
    <name evidence="2" type="ORF">S01H1_07033</name>
</gene>
<dbReference type="GO" id="GO:0016757">
    <property type="term" value="F:glycosyltransferase activity"/>
    <property type="evidence" value="ECO:0007669"/>
    <property type="project" value="InterPro"/>
</dbReference>
<dbReference type="EMBL" id="BARS01003627">
    <property type="protein sequence ID" value="GAF84836.1"/>
    <property type="molecule type" value="Genomic_DNA"/>
</dbReference>
<evidence type="ECO:0000259" key="1">
    <source>
        <dbReference type="Pfam" id="PF00534"/>
    </source>
</evidence>
<dbReference type="InterPro" id="IPR001296">
    <property type="entry name" value="Glyco_trans_1"/>
</dbReference>
<feature type="non-terminal residue" evidence="2">
    <location>
        <position position="1"/>
    </location>
</feature>
<comment type="caution">
    <text evidence="2">The sequence shown here is derived from an EMBL/GenBank/DDBJ whole genome shotgun (WGS) entry which is preliminary data.</text>
</comment>
<dbReference type="AlphaFoldDB" id="X0TBY0"/>
<dbReference type="PANTHER" id="PTHR12526:SF595">
    <property type="entry name" value="BLL5217 PROTEIN"/>
    <property type="match status" value="1"/>
</dbReference>
<organism evidence="2">
    <name type="scientific">marine sediment metagenome</name>
    <dbReference type="NCBI Taxonomy" id="412755"/>
    <lineage>
        <taxon>unclassified sequences</taxon>
        <taxon>metagenomes</taxon>
        <taxon>ecological metagenomes</taxon>
    </lineage>
</organism>
<evidence type="ECO:0000313" key="2">
    <source>
        <dbReference type="EMBL" id="GAF84836.1"/>
    </source>
</evidence>
<reference evidence="2" key="1">
    <citation type="journal article" date="2014" name="Front. Microbiol.">
        <title>High frequency of phylogenetically diverse reductive dehalogenase-homologous genes in deep subseafloor sedimentary metagenomes.</title>
        <authorList>
            <person name="Kawai M."/>
            <person name="Futagami T."/>
            <person name="Toyoda A."/>
            <person name="Takaki Y."/>
            <person name="Nishi S."/>
            <person name="Hori S."/>
            <person name="Arai W."/>
            <person name="Tsubouchi T."/>
            <person name="Morono Y."/>
            <person name="Uchiyama I."/>
            <person name="Ito T."/>
            <person name="Fujiyama A."/>
            <person name="Inagaki F."/>
            <person name="Takami H."/>
        </authorList>
    </citation>
    <scope>NUCLEOTIDE SEQUENCE</scope>
    <source>
        <strain evidence="2">Expedition CK06-06</strain>
    </source>
</reference>
<proteinExistence type="predicted"/>
<dbReference type="Gene3D" id="3.40.50.2000">
    <property type="entry name" value="Glycogen Phosphorylase B"/>
    <property type="match status" value="1"/>
</dbReference>
<sequence>DFLPELNYVATIPNGILVENFPLVSDKDDYLLFAGRLAPEKGPAEAVELARRTDRPLILAGMIEPQYQDYFDQKIAPYLDGKQIRYEGLLTQKQVALLYQKAAAVLFLLQWDEPFGLVAAEAQAAGTAILAFPRGSMPDIVQDGRTGFIVSDLDQACQAVQKLSTIDPLACRKNAEQNFSSTAMTDKYEALYYHLLGR</sequence>
<feature type="domain" description="Glycosyl transferase family 1" evidence="1">
    <location>
        <begin position="25"/>
        <end position="160"/>
    </location>
</feature>
<name>X0TBY0_9ZZZZ</name>
<accession>X0TBY0</accession>